<organism evidence="2 3">
    <name type="scientific">Dyadobacter chenhuakuii</name>
    <dbReference type="NCBI Taxonomy" id="2909339"/>
    <lineage>
        <taxon>Bacteria</taxon>
        <taxon>Pseudomonadati</taxon>
        <taxon>Bacteroidota</taxon>
        <taxon>Cytophagia</taxon>
        <taxon>Cytophagales</taxon>
        <taxon>Spirosomataceae</taxon>
        <taxon>Dyadobacter</taxon>
    </lineage>
</organism>
<dbReference type="EMBL" id="JAKFFV010000002">
    <property type="protein sequence ID" value="MCF2496870.1"/>
    <property type="molecule type" value="Genomic_DNA"/>
</dbReference>
<dbReference type="Gene3D" id="3.40.1620.10">
    <property type="entry name" value="YefM-like domain"/>
    <property type="match status" value="1"/>
</dbReference>
<sequence length="77" mass="8806">MKTMTVGEFKTHFSQVLKDVEKGEKIGITYGRSKEVKALLVPNEKLKESRKLGILADKGKVVFKDDFKMSEEEFLNL</sequence>
<dbReference type="Proteomes" id="UP001139411">
    <property type="component" value="Unassembled WGS sequence"/>
</dbReference>
<dbReference type="InterPro" id="IPR036165">
    <property type="entry name" value="YefM-like_sf"/>
</dbReference>
<comment type="similarity">
    <text evidence="1">Belongs to the phD/YefM antitoxin family.</text>
</comment>
<accession>A0A9X1TRE4</accession>
<dbReference type="RefSeq" id="WP_235176485.1">
    <property type="nucleotide sequence ID" value="NZ_JAKFFV010000002.1"/>
</dbReference>
<protein>
    <submittedName>
        <fullName evidence="2">Prevent-host-death protein</fullName>
    </submittedName>
</protein>
<reference evidence="2" key="1">
    <citation type="submission" date="2022-01" db="EMBL/GenBank/DDBJ databases">
        <title>Novel species in genus Dyadobacter.</title>
        <authorList>
            <person name="Ma C."/>
        </authorList>
    </citation>
    <scope>NUCLEOTIDE SEQUENCE</scope>
    <source>
        <strain evidence="2">CY357</strain>
    </source>
</reference>
<evidence type="ECO:0000313" key="2">
    <source>
        <dbReference type="EMBL" id="MCF2496870.1"/>
    </source>
</evidence>
<dbReference type="SUPFAM" id="SSF143120">
    <property type="entry name" value="YefM-like"/>
    <property type="match status" value="1"/>
</dbReference>
<name>A0A9X1TRE4_9BACT</name>
<comment type="caution">
    <text evidence="2">The sequence shown here is derived from an EMBL/GenBank/DDBJ whole genome shotgun (WGS) entry which is preliminary data.</text>
</comment>
<dbReference type="AlphaFoldDB" id="A0A9X1TRE4"/>
<proteinExistence type="inferred from homology"/>
<gene>
    <name evidence="2" type="ORF">L0661_01030</name>
</gene>
<evidence type="ECO:0000256" key="1">
    <source>
        <dbReference type="ARBA" id="ARBA00009981"/>
    </source>
</evidence>
<evidence type="ECO:0000313" key="3">
    <source>
        <dbReference type="Proteomes" id="UP001139411"/>
    </source>
</evidence>